<organism evidence="1 2">
    <name type="scientific">Kwoniella europaea PYCC6329</name>
    <dbReference type="NCBI Taxonomy" id="1423913"/>
    <lineage>
        <taxon>Eukaryota</taxon>
        <taxon>Fungi</taxon>
        <taxon>Dikarya</taxon>
        <taxon>Basidiomycota</taxon>
        <taxon>Agaricomycotina</taxon>
        <taxon>Tremellomycetes</taxon>
        <taxon>Tremellales</taxon>
        <taxon>Cryptococcaceae</taxon>
        <taxon>Kwoniella</taxon>
    </lineage>
</organism>
<reference evidence="1 2" key="1">
    <citation type="submission" date="2024-01" db="EMBL/GenBank/DDBJ databases">
        <title>Comparative genomics of Cryptococcus and Kwoniella reveals pathogenesis evolution and contrasting modes of karyotype evolution via chromosome fusion or intercentromeric recombination.</title>
        <authorList>
            <person name="Coelho M.A."/>
            <person name="David-Palma M."/>
            <person name="Shea T."/>
            <person name="Bowers K."/>
            <person name="McGinley-Smith S."/>
            <person name="Mohammad A.W."/>
            <person name="Gnirke A."/>
            <person name="Yurkov A.M."/>
            <person name="Nowrousian M."/>
            <person name="Sun S."/>
            <person name="Cuomo C.A."/>
            <person name="Heitman J."/>
        </authorList>
    </citation>
    <scope>NUCLEOTIDE SEQUENCE [LARGE SCALE GENOMIC DNA]</scope>
    <source>
        <strain evidence="1 2">PYCC6329</strain>
    </source>
</reference>
<gene>
    <name evidence="1" type="ORF">V865_005471</name>
</gene>
<keyword evidence="2" id="KW-1185">Reference proteome</keyword>
<evidence type="ECO:0000313" key="2">
    <source>
        <dbReference type="Proteomes" id="UP001358614"/>
    </source>
</evidence>
<dbReference type="SUPFAM" id="SSF53335">
    <property type="entry name" value="S-adenosyl-L-methionine-dependent methyltransferases"/>
    <property type="match status" value="1"/>
</dbReference>
<dbReference type="AlphaFoldDB" id="A0AAX4KPX5"/>
<protein>
    <recommendedName>
        <fullName evidence="3">Methyltransferase type 11 domain-containing protein</fullName>
    </recommendedName>
</protein>
<dbReference type="PANTHER" id="PTHR43036:SF2">
    <property type="entry name" value="OS04G0481300 PROTEIN"/>
    <property type="match status" value="1"/>
</dbReference>
<dbReference type="RefSeq" id="XP_066085340.1">
    <property type="nucleotide sequence ID" value="XM_066229243.1"/>
</dbReference>
<name>A0AAX4KPX5_9TREE</name>
<dbReference type="GeneID" id="91104272"/>
<evidence type="ECO:0000313" key="1">
    <source>
        <dbReference type="EMBL" id="WWD07373.1"/>
    </source>
</evidence>
<sequence>MSSSTSASASTVWRQIPYQPRSSPSMTPFPYTAKDFEPMDDSPDEIFYSEPRFVTHIDDGAITALRSYFAEVLPTSKGSRILDMCTSWISHYPPEVEKAIEDGSIEVVGIGMNNEEMKYNKVLKGKYIVKDLNRDPMVSGWPGDEDGEGEILDSTTCTVSIDYLTNPLEVLTSLRERTKKGGSVHLIISNRCFPSKVVARWMGIYEDDRLSMVGDYLAWSGWKGIEILVLKEGSRFTRGDPLWVVRGYKD</sequence>
<dbReference type="KEGG" id="ker:91104272"/>
<dbReference type="PANTHER" id="PTHR43036">
    <property type="entry name" value="OSJNBB0011N17.9 PROTEIN"/>
    <property type="match status" value="1"/>
</dbReference>
<dbReference type="EMBL" id="CP144089">
    <property type="protein sequence ID" value="WWD07373.1"/>
    <property type="molecule type" value="Genomic_DNA"/>
</dbReference>
<dbReference type="InterPro" id="IPR029063">
    <property type="entry name" value="SAM-dependent_MTases_sf"/>
</dbReference>
<proteinExistence type="predicted"/>
<dbReference type="Proteomes" id="UP001358614">
    <property type="component" value="Chromosome 1"/>
</dbReference>
<evidence type="ECO:0008006" key="3">
    <source>
        <dbReference type="Google" id="ProtNLM"/>
    </source>
</evidence>
<accession>A0AAX4KPX5</accession>